<dbReference type="Gene3D" id="3.10.180.10">
    <property type="entry name" value="2,3-Dihydroxybiphenyl 1,2-Dioxygenase, domain 1"/>
    <property type="match status" value="1"/>
</dbReference>
<gene>
    <name evidence="2" type="ORF">ABW99_02915</name>
</gene>
<dbReference type="Pfam" id="PF13468">
    <property type="entry name" value="Glyoxalase_3"/>
    <property type="match status" value="1"/>
</dbReference>
<dbReference type="Proteomes" id="UP000036700">
    <property type="component" value="Chromosome"/>
</dbReference>
<evidence type="ECO:0000259" key="1">
    <source>
        <dbReference type="Pfam" id="PF13468"/>
    </source>
</evidence>
<evidence type="ECO:0000313" key="3">
    <source>
        <dbReference type="Proteomes" id="UP000036700"/>
    </source>
</evidence>
<dbReference type="RefSeq" id="WP_047212872.1">
    <property type="nucleotide sequence ID" value="NZ_CP011568.3"/>
</dbReference>
<dbReference type="KEGG" id="ptx:ABW99_02915"/>
<dbReference type="PATRIC" id="fig|445709.3.peg.630"/>
<dbReference type="InterPro" id="IPR029068">
    <property type="entry name" value="Glyas_Bleomycin-R_OHBP_Dase"/>
</dbReference>
<dbReference type="STRING" id="445709.ABW99_02915"/>
<dbReference type="InterPro" id="IPR025870">
    <property type="entry name" value="Glyoxalase-like_dom"/>
</dbReference>
<sequence length="233" mass="25678">MNATQLDHLVIAAATLEAGEQHVIEQLALDEQHRPVRGGKHAGMGTHNSLLNLWGGSYLEIIAIDPQAPAPTRPRWFGLDDPATAERLQDGPFLAHWVVRLPRPRQLARWQQQYPQRIAPVMPMARGDLHWHISVPDDGALPGWPGQPSQPMLDAHGVLPTLIQWDTPAHPSTRLPASGCALKCLRAFHPQAELLREPLRWLGADGLLQLDATLVEPTLVAEIETPAGVRTLK</sequence>
<dbReference type="OrthoDB" id="5801364at2"/>
<proteinExistence type="predicted"/>
<evidence type="ECO:0000313" key="2">
    <source>
        <dbReference type="EMBL" id="AKJ67336.1"/>
    </source>
</evidence>
<accession>A0A0G3ERJ7</accession>
<keyword evidence="3" id="KW-1185">Reference proteome</keyword>
<reference evidence="3" key="1">
    <citation type="submission" date="2015-06" db="EMBL/GenBank/DDBJ databases">
        <authorList>
            <person name="Lim Y.L."/>
            <person name="Ee R."/>
            <person name="Yong D."/>
            <person name="How K.Y."/>
            <person name="Yin W.F."/>
            <person name="Chan K.G."/>
        </authorList>
    </citation>
    <scope>NUCLEOTIDE SEQUENCE [LARGE SCALE GENOMIC DNA]</scope>
    <source>
        <strain evidence="3">DSM 25325</strain>
    </source>
</reference>
<name>A0A0G3ERJ7_9BURK</name>
<protein>
    <submittedName>
        <fullName evidence="2">Glyoxalase</fullName>
    </submittedName>
</protein>
<organism evidence="2 3">
    <name type="scientific">Pandoraea thiooxydans</name>
    <dbReference type="NCBI Taxonomy" id="445709"/>
    <lineage>
        <taxon>Bacteria</taxon>
        <taxon>Pseudomonadati</taxon>
        <taxon>Pseudomonadota</taxon>
        <taxon>Betaproteobacteria</taxon>
        <taxon>Burkholderiales</taxon>
        <taxon>Burkholderiaceae</taxon>
        <taxon>Pandoraea</taxon>
    </lineage>
</organism>
<dbReference type="EMBL" id="CP011568">
    <property type="protein sequence ID" value="AKJ67336.1"/>
    <property type="molecule type" value="Genomic_DNA"/>
</dbReference>
<feature type="domain" description="Glyoxalase-like" evidence="1">
    <location>
        <begin position="6"/>
        <end position="201"/>
    </location>
</feature>
<dbReference type="AlphaFoldDB" id="A0A0G3ERJ7"/>